<evidence type="ECO:0000313" key="2">
    <source>
        <dbReference type="Proteomes" id="UP000790347"/>
    </source>
</evidence>
<dbReference type="EMBL" id="ASGP02000006">
    <property type="protein sequence ID" value="KAH9500999.1"/>
    <property type="molecule type" value="Genomic_DNA"/>
</dbReference>
<name>A0A922HRH2_DERFA</name>
<sequence length="74" mass="8936">MLTRYLKTCDVHDLSIYHLSNEDNHNHKRSTSNKMNEIFYFCMNQDDDDFIKTIGNNDTRHEMKQLTLNKTKIR</sequence>
<accession>A0A922HRH2</accession>
<reference evidence="1" key="1">
    <citation type="submission" date="2013-05" db="EMBL/GenBank/DDBJ databases">
        <authorList>
            <person name="Yim A.K.Y."/>
            <person name="Chan T.F."/>
            <person name="Ji K.M."/>
            <person name="Liu X.Y."/>
            <person name="Zhou J.W."/>
            <person name="Li R.Q."/>
            <person name="Yang K.Y."/>
            <person name="Li J."/>
            <person name="Li M."/>
            <person name="Law P.T.W."/>
            <person name="Wu Y.L."/>
            <person name="Cai Z.L."/>
            <person name="Qin H."/>
            <person name="Bao Y."/>
            <person name="Leung R.K.K."/>
            <person name="Ng P.K.S."/>
            <person name="Zou J."/>
            <person name="Zhong X.J."/>
            <person name="Ran P.X."/>
            <person name="Zhong N.S."/>
            <person name="Liu Z.G."/>
            <person name="Tsui S.K.W."/>
        </authorList>
    </citation>
    <scope>NUCLEOTIDE SEQUENCE</scope>
    <source>
        <strain evidence="1">Derf</strain>
        <tissue evidence="1">Whole organism</tissue>
    </source>
</reference>
<dbReference type="AlphaFoldDB" id="A0A922HRH2"/>
<gene>
    <name evidence="1" type="ORF">DERF_011872</name>
</gene>
<protein>
    <submittedName>
        <fullName evidence="1">Uncharacterized protein</fullName>
    </submittedName>
</protein>
<comment type="caution">
    <text evidence="1">The sequence shown here is derived from an EMBL/GenBank/DDBJ whole genome shotgun (WGS) entry which is preliminary data.</text>
</comment>
<organism evidence="1 2">
    <name type="scientific">Dermatophagoides farinae</name>
    <name type="common">American house dust mite</name>
    <dbReference type="NCBI Taxonomy" id="6954"/>
    <lineage>
        <taxon>Eukaryota</taxon>
        <taxon>Metazoa</taxon>
        <taxon>Ecdysozoa</taxon>
        <taxon>Arthropoda</taxon>
        <taxon>Chelicerata</taxon>
        <taxon>Arachnida</taxon>
        <taxon>Acari</taxon>
        <taxon>Acariformes</taxon>
        <taxon>Sarcoptiformes</taxon>
        <taxon>Astigmata</taxon>
        <taxon>Psoroptidia</taxon>
        <taxon>Analgoidea</taxon>
        <taxon>Pyroglyphidae</taxon>
        <taxon>Dermatophagoidinae</taxon>
        <taxon>Dermatophagoides</taxon>
    </lineage>
</organism>
<proteinExistence type="predicted"/>
<dbReference type="Proteomes" id="UP000790347">
    <property type="component" value="Unassembled WGS sequence"/>
</dbReference>
<evidence type="ECO:0000313" key="1">
    <source>
        <dbReference type="EMBL" id="KAH9500999.1"/>
    </source>
</evidence>
<reference evidence="1" key="2">
    <citation type="journal article" date="2022" name="Res Sq">
        <title>Comparative Genomics Reveals Insights into the Divergent Evolution of Astigmatic Mites and Household Pest Adaptations.</title>
        <authorList>
            <person name="Xiong Q."/>
            <person name="Wan A.T.-Y."/>
            <person name="Liu X.-Y."/>
            <person name="Fung C.S.-H."/>
            <person name="Xiao X."/>
            <person name="Malainual N."/>
            <person name="Hou J."/>
            <person name="Wang L."/>
            <person name="Wang M."/>
            <person name="Yang K."/>
            <person name="Cui Y."/>
            <person name="Leung E."/>
            <person name="Nong W."/>
            <person name="Shin S.-K."/>
            <person name="Au S."/>
            <person name="Jeong K.Y."/>
            <person name="Chew F.T."/>
            <person name="Hui J."/>
            <person name="Leung T.F."/>
            <person name="Tungtrongchitr A."/>
            <person name="Zhong N."/>
            <person name="Liu Z."/>
            <person name="Tsui S."/>
        </authorList>
    </citation>
    <scope>NUCLEOTIDE SEQUENCE</scope>
    <source>
        <strain evidence="1">Derf</strain>
        <tissue evidence="1">Whole organism</tissue>
    </source>
</reference>
<keyword evidence="2" id="KW-1185">Reference proteome</keyword>